<accession>A0AAN8IMC6</accession>
<name>A0AAN8IMC6_TRICO</name>
<sequence>MFQKEEPLDMRCFAIFRCSYLSVWRSSKPAGTMLSYRSDLRRYHISAAFLTSDGLLESELYPLLRGDTFPPEQFIEALEQFKRATIRSDRPIEEALVIVPLFQPSRRPHC</sequence>
<dbReference type="EMBL" id="WIXE01008993">
    <property type="protein sequence ID" value="KAK5978811.1"/>
    <property type="molecule type" value="Genomic_DNA"/>
</dbReference>
<gene>
    <name evidence="1" type="ORF">GCK32_012757</name>
</gene>
<protein>
    <submittedName>
        <fullName evidence="1">Uncharacterized protein</fullName>
    </submittedName>
</protein>
<evidence type="ECO:0000313" key="1">
    <source>
        <dbReference type="EMBL" id="KAK5978811.1"/>
    </source>
</evidence>
<evidence type="ECO:0000313" key="2">
    <source>
        <dbReference type="Proteomes" id="UP001331761"/>
    </source>
</evidence>
<reference evidence="1 2" key="1">
    <citation type="submission" date="2019-10" db="EMBL/GenBank/DDBJ databases">
        <title>Assembly and Annotation for the nematode Trichostrongylus colubriformis.</title>
        <authorList>
            <person name="Martin J."/>
        </authorList>
    </citation>
    <scope>NUCLEOTIDE SEQUENCE [LARGE SCALE GENOMIC DNA]</scope>
    <source>
        <strain evidence="1">G859</strain>
        <tissue evidence="1">Whole worm</tissue>
    </source>
</reference>
<dbReference type="Proteomes" id="UP001331761">
    <property type="component" value="Unassembled WGS sequence"/>
</dbReference>
<proteinExistence type="predicted"/>
<keyword evidence="2" id="KW-1185">Reference proteome</keyword>
<comment type="caution">
    <text evidence="1">The sequence shown here is derived from an EMBL/GenBank/DDBJ whole genome shotgun (WGS) entry which is preliminary data.</text>
</comment>
<organism evidence="1 2">
    <name type="scientific">Trichostrongylus colubriformis</name>
    <name type="common">Black scour worm</name>
    <dbReference type="NCBI Taxonomy" id="6319"/>
    <lineage>
        <taxon>Eukaryota</taxon>
        <taxon>Metazoa</taxon>
        <taxon>Ecdysozoa</taxon>
        <taxon>Nematoda</taxon>
        <taxon>Chromadorea</taxon>
        <taxon>Rhabditida</taxon>
        <taxon>Rhabditina</taxon>
        <taxon>Rhabditomorpha</taxon>
        <taxon>Strongyloidea</taxon>
        <taxon>Trichostrongylidae</taxon>
        <taxon>Trichostrongylus</taxon>
    </lineage>
</organism>
<dbReference type="AlphaFoldDB" id="A0AAN8IMC6"/>